<dbReference type="Pfam" id="PF01381">
    <property type="entry name" value="HTH_3"/>
    <property type="match status" value="1"/>
</dbReference>
<dbReference type="PROSITE" id="PS50943">
    <property type="entry name" value="HTH_CROC1"/>
    <property type="match status" value="1"/>
</dbReference>
<evidence type="ECO:0000256" key="2">
    <source>
        <dbReference type="ARBA" id="ARBA00022692"/>
    </source>
</evidence>
<dbReference type="Proteomes" id="UP000481030">
    <property type="component" value="Unassembled WGS sequence"/>
</dbReference>
<dbReference type="SMART" id="SM00530">
    <property type="entry name" value="HTH_XRE"/>
    <property type="match status" value="1"/>
</dbReference>
<evidence type="ECO:0000259" key="5">
    <source>
        <dbReference type="PROSITE" id="PS50943"/>
    </source>
</evidence>
<dbReference type="InterPro" id="IPR010652">
    <property type="entry name" value="DUF1232"/>
</dbReference>
<organism evidence="6 7">
    <name type="scientific">Cytobacillus depressus</name>
    <dbReference type="NCBI Taxonomy" id="1602942"/>
    <lineage>
        <taxon>Bacteria</taxon>
        <taxon>Bacillati</taxon>
        <taxon>Bacillota</taxon>
        <taxon>Bacilli</taxon>
        <taxon>Bacillales</taxon>
        <taxon>Bacillaceae</taxon>
        <taxon>Cytobacillus</taxon>
    </lineage>
</organism>
<keyword evidence="2" id="KW-0812">Transmembrane</keyword>
<dbReference type="GO" id="GO:0003677">
    <property type="term" value="F:DNA binding"/>
    <property type="evidence" value="ECO:0007669"/>
    <property type="project" value="InterPro"/>
</dbReference>
<evidence type="ECO:0000256" key="4">
    <source>
        <dbReference type="ARBA" id="ARBA00023136"/>
    </source>
</evidence>
<dbReference type="SUPFAM" id="SSF47413">
    <property type="entry name" value="lambda repressor-like DNA-binding domains"/>
    <property type="match status" value="1"/>
</dbReference>
<dbReference type="OrthoDB" id="9793277at2"/>
<keyword evidence="3" id="KW-1133">Transmembrane helix</keyword>
<reference evidence="6 7" key="1">
    <citation type="journal article" date="2016" name="Antonie Van Leeuwenhoek">
        <title>Bacillus depressus sp. nov., isolated from soil of a sunflower field.</title>
        <authorList>
            <person name="Wei X."/>
            <person name="Xin D."/>
            <person name="Xin Y."/>
            <person name="Zhang H."/>
            <person name="Wang T."/>
            <person name="Zhang J."/>
        </authorList>
    </citation>
    <scope>NUCLEOTIDE SEQUENCE [LARGE SCALE GENOMIC DNA]</scope>
    <source>
        <strain evidence="6 7">BZ1</strain>
    </source>
</reference>
<accession>A0A6L3V5U2</accession>
<comment type="caution">
    <text evidence="6">The sequence shown here is derived from an EMBL/GenBank/DDBJ whole genome shotgun (WGS) entry which is preliminary data.</text>
</comment>
<evidence type="ECO:0000313" key="7">
    <source>
        <dbReference type="Proteomes" id="UP000481030"/>
    </source>
</evidence>
<dbReference type="GO" id="GO:0012505">
    <property type="term" value="C:endomembrane system"/>
    <property type="evidence" value="ECO:0007669"/>
    <property type="project" value="UniProtKB-SubCell"/>
</dbReference>
<dbReference type="EMBL" id="WBOS01000005">
    <property type="protein sequence ID" value="KAB2334862.1"/>
    <property type="molecule type" value="Genomic_DNA"/>
</dbReference>
<dbReference type="RefSeq" id="WP_151535403.1">
    <property type="nucleotide sequence ID" value="NZ_WBOS01000005.1"/>
</dbReference>
<evidence type="ECO:0000256" key="3">
    <source>
        <dbReference type="ARBA" id="ARBA00022989"/>
    </source>
</evidence>
<comment type="subcellular location">
    <subcellularLocation>
        <location evidence="1">Endomembrane system</location>
        <topology evidence="1">Multi-pass membrane protein</topology>
    </subcellularLocation>
</comment>
<dbReference type="CDD" id="cd00093">
    <property type="entry name" value="HTH_XRE"/>
    <property type="match status" value="1"/>
</dbReference>
<evidence type="ECO:0000313" key="6">
    <source>
        <dbReference type="EMBL" id="KAB2334862.1"/>
    </source>
</evidence>
<dbReference type="Gene3D" id="1.10.260.40">
    <property type="entry name" value="lambda repressor-like DNA-binding domains"/>
    <property type="match status" value="1"/>
</dbReference>
<evidence type="ECO:0000256" key="1">
    <source>
        <dbReference type="ARBA" id="ARBA00004127"/>
    </source>
</evidence>
<sequence length="215" mass="23761">MSEGEKNDRLGSVLKDLLKQKSFSMRKLSALTGIDTATISRIINGKRKATPGHLQKFADCLDVQAAALFSAAGYINEEKQEKVYANDIYQSAESVQYILESTNLVNKKFSIESVENELLTYQQFSQTEEGKETILIGFEEKVKKLGSVGPIVNQLQNMFDEFCSMKASPQHLAIIGGALLYFIFPVDVIPDYLLPVGYLDDAIAVKLVLGGLKAK</sequence>
<protein>
    <submittedName>
        <fullName evidence="6">DUF1232 domain-containing protein</fullName>
    </submittedName>
</protein>
<dbReference type="Pfam" id="PF06803">
    <property type="entry name" value="DUF1232"/>
    <property type="match status" value="1"/>
</dbReference>
<keyword evidence="4" id="KW-0472">Membrane</keyword>
<dbReference type="InterPro" id="IPR001387">
    <property type="entry name" value="Cro/C1-type_HTH"/>
</dbReference>
<name>A0A6L3V5U2_9BACI</name>
<dbReference type="InterPro" id="IPR010982">
    <property type="entry name" value="Lambda_DNA-bd_dom_sf"/>
</dbReference>
<keyword evidence="7" id="KW-1185">Reference proteome</keyword>
<proteinExistence type="predicted"/>
<gene>
    <name evidence="6" type="ORF">F7731_13975</name>
</gene>
<dbReference type="AlphaFoldDB" id="A0A6L3V5U2"/>
<feature type="domain" description="HTH cro/C1-type" evidence="5">
    <location>
        <begin position="14"/>
        <end position="68"/>
    </location>
</feature>